<dbReference type="Proteomes" id="UP000823749">
    <property type="component" value="Chromosome 5"/>
</dbReference>
<dbReference type="InterPro" id="IPR027417">
    <property type="entry name" value="P-loop_NTPase"/>
</dbReference>
<sequence>MATPSSKTPSTKTKSIDAYDRLTRFDAYNRLQAAAFSFGENLSIPEIVAFGKSSLLQALLGFWFNVREVEMGTRRPLILQMVHDPTALEPLCRFQVLSYVVQVVSTLSEQPEVVAKMASGVGVQPLYPISMSHSRVPSSAKSAMLLCHQGLELASGLGCRDFILETDCQLAFDLMRTFDVKRIDSSALSLDWERTVKSILFEKMRDTMKKELEADPVNVSGTTRPPRKIRMPPSGQSERRANQACVDQKDSSCYGGGFVGAVLTVAGQSGWWQGGRDDCSVEACLNDGTPEVRDAAYSALAAVAKLVGMRSSEKSWEKFDDVRKKKLSEMIGSSGTGPISTSSATLQTSGGSSSAAEPLELGVTMHPNALSLGSCRCTTGYPEICFNFTAAILKRADAIVMNLNQASEGSFVRRSAAIMLSGMFNGLSPASKKGAATNVDVSKTGDAAGQLRTSKLFEAEDVEPADMSLEEIESRLGSLIHADTISQLKSTVWKERLEAITSFKEQVEGTQELDQSVEILCYAYVTGWSL</sequence>
<dbReference type="SUPFAM" id="SSF52540">
    <property type="entry name" value="P-loop containing nucleoside triphosphate hydrolases"/>
    <property type="match status" value="1"/>
</dbReference>
<accession>A0AAV6KBS6</accession>
<dbReference type="Gene3D" id="1.25.10.10">
    <property type="entry name" value="Leucine-rich Repeat Variant"/>
    <property type="match status" value="2"/>
</dbReference>
<feature type="domain" description="Dynamin N-terminal" evidence="2">
    <location>
        <begin position="51"/>
        <end position="87"/>
    </location>
</feature>
<dbReference type="InterPro" id="IPR045063">
    <property type="entry name" value="Dynamin_N"/>
</dbReference>
<name>A0AAV6KBS6_9ERIC</name>
<dbReference type="Gene3D" id="3.40.50.300">
    <property type="entry name" value="P-loop containing nucleotide triphosphate hydrolases"/>
    <property type="match status" value="1"/>
</dbReference>
<feature type="region of interest" description="Disordered" evidence="1">
    <location>
        <begin position="330"/>
        <end position="355"/>
    </location>
</feature>
<dbReference type="GO" id="GO:0007051">
    <property type="term" value="P:spindle organization"/>
    <property type="evidence" value="ECO:0007669"/>
    <property type="project" value="InterPro"/>
</dbReference>
<evidence type="ECO:0000259" key="2">
    <source>
        <dbReference type="Pfam" id="PF00350"/>
    </source>
</evidence>
<proteinExistence type="predicted"/>
<dbReference type="EMBL" id="JACTNZ010000005">
    <property type="protein sequence ID" value="KAG5549767.1"/>
    <property type="molecule type" value="Genomic_DNA"/>
</dbReference>
<keyword evidence="4" id="KW-1185">Reference proteome</keyword>
<dbReference type="GO" id="GO:0030951">
    <property type="term" value="P:establishment or maintenance of microtubule cytoskeleton polarity"/>
    <property type="evidence" value="ECO:0007669"/>
    <property type="project" value="InterPro"/>
</dbReference>
<dbReference type="InterPro" id="IPR011989">
    <property type="entry name" value="ARM-like"/>
</dbReference>
<evidence type="ECO:0000313" key="4">
    <source>
        <dbReference type="Proteomes" id="UP000823749"/>
    </source>
</evidence>
<gene>
    <name evidence="3" type="ORF">RHGRI_014915</name>
</gene>
<reference evidence="3" key="1">
    <citation type="submission" date="2020-08" db="EMBL/GenBank/DDBJ databases">
        <title>Plant Genome Project.</title>
        <authorList>
            <person name="Zhang R.-G."/>
        </authorList>
    </citation>
    <scope>NUCLEOTIDE SEQUENCE</scope>
    <source>
        <strain evidence="3">WSP0</strain>
        <tissue evidence="3">Leaf</tissue>
    </source>
</reference>
<dbReference type="GO" id="GO:0051010">
    <property type="term" value="F:microtubule plus-end binding"/>
    <property type="evidence" value="ECO:0007669"/>
    <property type="project" value="InterPro"/>
</dbReference>
<comment type="caution">
    <text evidence="3">The sequence shown here is derived from an EMBL/GenBank/DDBJ whole genome shotgun (WGS) entry which is preliminary data.</text>
</comment>
<feature type="compositionally biased region" description="Polar residues" evidence="1">
    <location>
        <begin position="344"/>
        <end position="355"/>
    </location>
</feature>
<feature type="compositionally biased region" description="Low complexity" evidence="1">
    <location>
        <begin position="331"/>
        <end position="343"/>
    </location>
</feature>
<feature type="region of interest" description="Disordered" evidence="1">
    <location>
        <begin position="217"/>
        <end position="242"/>
    </location>
</feature>
<evidence type="ECO:0000256" key="1">
    <source>
        <dbReference type="SAM" id="MobiDB-lite"/>
    </source>
</evidence>
<dbReference type="GO" id="GO:0046785">
    <property type="term" value="P:microtubule polymerization"/>
    <property type="evidence" value="ECO:0007669"/>
    <property type="project" value="InterPro"/>
</dbReference>
<dbReference type="AlphaFoldDB" id="A0AAV6KBS6"/>
<organism evidence="3 4">
    <name type="scientific">Rhododendron griersonianum</name>
    <dbReference type="NCBI Taxonomy" id="479676"/>
    <lineage>
        <taxon>Eukaryota</taxon>
        <taxon>Viridiplantae</taxon>
        <taxon>Streptophyta</taxon>
        <taxon>Embryophyta</taxon>
        <taxon>Tracheophyta</taxon>
        <taxon>Spermatophyta</taxon>
        <taxon>Magnoliopsida</taxon>
        <taxon>eudicotyledons</taxon>
        <taxon>Gunneridae</taxon>
        <taxon>Pentapetalae</taxon>
        <taxon>asterids</taxon>
        <taxon>Ericales</taxon>
        <taxon>Ericaceae</taxon>
        <taxon>Ericoideae</taxon>
        <taxon>Rhodoreae</taxon>
        <taxon>Rhododendron</taxon>
    </lineage>
</organism>
<dbReference type="Pfam" id="PF00350">
    <property type="entry name" value="Dynamin_N"/>
    <property type="match status" value="1"/>
</dbReference>
<protein>
    <recommendedName>
        <fullName evidence="2">Dynamin N-terminal domain-containing protein</fullName>
    </recommendedName>
</protein>
<evidence type="ECO:0000313" key="3">
    <source>
        <dbReference type="EMBL" id="KAG5549767.1"/>
    </source>
</evidence>
<dbReference type="GO" id="GO:0061863">
    <property type="term" value="F:microtubule plus end polymerase"/>
    <property type="evidence" value="ECO:0007669"/>
    <property type="project" value="InterPro"/>
</dbReference>
<dbReference type="InterPro" id="IPR045110">
    <property type="entry name" value="XMAP215"/>
</dbReference>
<dbReference type="PANTHER" id="PTHR12609">
    <property type="entry name" value="MICROTUBULE ASSOCIATED PROTEIN XMAP215"/>
    <property type="match status" value="1"/>
</dbReference>